<evidence type="ECO:0000313" key="5">
    <source>
        <dbReference type="EMBL" id="KDO63924.1"/>
    </source>
</evidence>
<dbReference type="SMART" id="SM00554">
    <property type="entry name" value="FAS1"/>
    <property type="match status" value="2"/>
</dbReference>
<keyword evidence="6" id="KW-1185">Reference proteome</keyword>
<name>A0A067F952_CITSI</name>
<dbReference type="PANTHER" id="PTHR33985">
    <property type="entry name" value="OS02G0491300 PROTEIN-RELATED"/>
    <property type="match status" value="1"/>
</dbReference>
<keyword evidence="2" id="KW-0654">Proteoglycan</keyword>
<comment type="similarity">
    <text evidence="1">Belongs to the fasciclin-like AGP family.</text>
</comment>
<sequence length="340" mass="37148">MATLIIFSLIIFSLISIALAVSPGTLSNAVETLSNSGYLSMALTLQITFKTLNLESKTLTIFSPSDFSFSQSGQLSLSQLQYHISPSRLSQDSLKTLAFGSRLPTLLSNHSLIVTVSDFNNAHLSINGVLIQESPMFDQEELVVYGIDEFFNSSFGVMISPPPHSAPVPSPVPSPIEPIGFDVDVFGEASDLLNSRGYTLMATFLDMQLARFTNQTRLTIFAPVDAAMEPYVKNITDCVSIFKQHVVLRLLRWQDLIRLDGGTTLPTSSEGFKITVAYSGDVILLNGVPVVFPDMYSSNWLVVHGLDSLLAVSPLDEKIIGDSFSELNGDDYQSQADYGR</sequence>
<feature type="domain" description="FAS1" evidence="4">
    <location>
        <begin position="26"/>
        <end position="151"/>
    </location>
</feature>
<dbReference type="SMR" id="A0A067F952"/>
<evidence type="ECO:0000313" key="6">
    <source>
        <dbReference type="Proteomes" id="UP000027120"/>
    </source>
</evidence>
<reference evidence="5 6" key="1">
    <citation type="submission" date="2014-04" db="EMBL/GenBank/DDBJ databases">
        <authorList>
            <consortium name="International Citrus Genome Consortium"/>
            <person name="Gmitter F."/>
            <person name="Chen C."/>
            <person name="Farmerie W."/>
            <person name="Harkins T."/>
            <person name="Desany B."/>
            <person name="Mohiuddin M."/>
            <person name="Kodira C."/>
            <person name="Borodovsky M."/>
            <person name="Lomsadze A."/>
            <person name="Burns P."/>
            <person name="Jenkins J."/>
            <person name="Prochnik S."/>
            <person name="Shu S."/>
            <person name="Chapman J."/>
            <person name="Pitluck S."/>
            <person name="Schmutz J."/>
            <person name="Rokhsar D."/>
        </authorList>
    </citation>
    <scope>NUCLEOTIDE SEQUENCE</scope>
</reference>
<evidence type="ECO:0000256" key="1">
    <source>
        <dbReference type="ARBA" id="ARBA00007843"/>
    </source>
</evidence>
<protein>
    <recommendedName>
        <fullName evidence="4">FAS1 domain-containing protein</fullName>
    </recommendedName>
</protein>
<feature type="chain" id="PRO_5001636972" description="FAS1 domain-containing protein" evidence="3">
    <location>
        <begin position="21"/>
        <end position="340"/>
    </location>
</feature>
<feature type="domain" description="FAS1" evidence="4">
    <location>
        <begin position="173"/>
        <end position="310"/>
    </location>
</feature>
<feature type="signal peptide" evidence="3">
    <location>
        <begin position="1"/>
        <end position="20"/>
    </location>
</feature>
<dbReference type="InterPro" id="IPR052806">
    <property type="entry name" value="Fasciclin-like_AGP"/>
</dbReference>
<dbReference type="InterPro" id="IPR000782">
    <property type="entry name" value="FAS1_domain"/>
</dbReference>
<evidence type="ECO:0000259" key="4">
    <source>
        <dbReference type="PROSITE" id="PS50213"/>
    </source>
</evidence>
<dbReference type="Proteomes" id="UP000027120">
    <property type="component" value="Unassembled WGS sequence"/>
</dbReference>
<dbReference type="PaxDb" id="2711-XP_006470073.1"/>
<evidence type="ECO:0000256" key="3">
    <source>
        <dbReference type="SAM" id="SignalP"/>
    </source>
</evidence>
<keyword evidence="2" id="KW-0325">Glycoprotein</keyword>
<dbReference type="Pfam" id="PF02469">
    <property type="entry name" value="Fasciclin"/>
    <property type="match status" value="2"/>
</dbReference>
<gene>
    <name evidence="5" type="ORF">CISIN_1g019462mg</name>
</gene>
<dbReference type="PANTHER" id="PTHR33985:SF21">
    <property type="entry name" value="FASCICLIN-LIKE ARABINOGALACTAN PROTEIN 20-RELATED"/>
    <property type="match status" value="1"/>
</dbReference>
<dbReference type="eggNOG" id="ENOG502RY41">
    <property type="taxonomic scope" value="Eukaryota"/>
</dbReference>
<dbReference type="Gene3D" id="2.30.180.10">
    <property type="entry name" value="FAS1 domain"/>
    <property type="match status" value="2"/>
</dbReference>
<evidence type="ECO:0000256" key="2">
    <source>
        <dbReference type="ARBA" id="ARBA00022974"/>
    </source>
</evidence>
<dbReference type="PROSITE" id="PS50213">
    <property type="entry name" value="FAS1"/>
    <property type="match status" value="2"/>
</dbReference>
<accession>A0A067F952</accession>
<organism evidence="5 6">
    <name type="scientific">Citrus sinensis</name>
    <name type="common">Sweet orange</name>
    <name type="synonym">Citrus aurantium var. sinensis</name>
    <dbReference type="NCBI Taxonomy" id="2711"/>
    <lineage>
        <taxon>Eukaryota</taxon>
        <taxon>Viridiplantae</taxon>
        <taxon>Streptophyta</taxon>
        <taxon>Embryophyta</taxon>
        <taxon>Tracheophyta</taxon>
        <taxon>Spermatophyta</taxon>
        <taxon>Magnoliopsida</taxon>
        <taxon>eudicotyledons</taxon>
        <taxon>Gunneridae</taxon>
        <taxon>Pentapetalae</taxon>
        <taxon>rosids</taxon>
        <taxon>malvids</taxon>
        <taxon>Sapindales</taxon>
        <taxon>Rutaceae</taxon>
        <taxon>Aurantioideae</taxon>
        <taxon>Citrus</taxon>
    </lineage>
</organism>
<dbReference type="EMBL" id="KK784910">
    <property type="protein sequence ID" value="KDO63924.1"/>
    <property type="molecule type" value="Genomic_DNA"/>
</dbReference>
<dbReference type="AlphaFoldDB" id="A0A067F952"/>
<keyword evidence="3" id="KW-0732">Signal</keyword>
<proteinExistence type="inferred from homology"/>
<dbReference type="SUPFAM" id="SSF82153">
    <property type="entry name" value="FAS1 domain"/>
    <property type="match status" value="2"/>
</dbReference>
<dbReference type="InterPro" id="IPR036378">
    <property type="entry name" value="FAS1_dom_sf"/>
</dbReference>